<evidence type="ECO:0000313" key="2">
    <source>
        <dbReference type="Proteomes" id="UP000253551"/>
    </source>
</evidence>
<dbReference type="AlphaFoldDB" id="A0A367JWF5"/>
<dbReference type="EMBL" id="PJQM01002582">
    <property type="protein sequence ID" value="RCH94235.1"/>
    <property type="molecule type" value="Genomic_DNA"/>
</dbReference>
<dbReference type="Proteomes" id="UP000253551">
    <property type="component" value="Unassembled WGS sequence"/>
</dbReference>
<reference evidence="1 2" key="1">
    <citation type="journal article" date="2018" name="G3 (Bethesda)">
        <title>Phylogenetic and Phylogenomic Definition of Rhizopus Species.</title>
        <authorList>
            <person name="Gryganskyi A.P."/>
            <person name="Golan J."/>
            <person name="Dolatabadi S."/>
            <person name="Mondo S."/>
            <person name="Robb S."/>
            <person name="Idnurm A."/>
            <person name="Muszewska A."/>
            <person name="Steczkiewicz K."/>
            <person name="Masonjones S."/>
            <person name="Liao H.L."/>
            <person name="Gajdeczka M.T."/>
            <person name="Anike F."/>
            <person name="Vuek A."/>
            <person name="Anishchenko I.M."/>
            <person name="Voigt K."/>
            <person name="de Hoog G.S."/>
            <person name="Smith M.E."/>
            <person name="Heitman J."/>
            <person name="Vilgalys R."/>
            <person name="Stajich J.E."/>
        </authorList>
    </citation>
    <scope>NUCLEOTIDE SEQUENCE [LARGE SCALE GENOMIC DNA]</scope>
    <source>
        <strain evidence="1 2">LSU 92-RS-03</strain>
    </source>
</reference>
<dbReference type="Pfam" id="PF06999">
    <property type="entry name" value="Suc_Fer-like"/>
    <property type="match status" value="1"/>
</dbReference>
<dbReference type="InterPro" id="IPR036249">
    <property type="entry name" value="Thioredoxin-like_sf"/>
</dbReference>
<gene>
    <name evidence="1" type="ORF">CU098_006217</name>
</gene>
<dbReference type="CDD" id="cd03062">
    <property type="entry name" value="TRX_Fd_Sucrase"/>
    <property type="match status" value="1"/>
</dbReference>
<name>A0A367JWF5_RHIST</name>
<organism evidence="1 2">
    <name type="scientific">Rhizopus stolonifer</name>
    <name type="common">Rhizopus nigricans</name>
    <dbReference type="NCBI Taxonomy" id="4846"/>
    <lineage>
        <taxon>Eukaryota</taxon>
        <taxon>Fungi</taxon>
        <taxon>Fungi incertae sedis</taxon>
        <taxon>Mucoromycota</taxon>
        <taxon>Mucoromycotina</taxon>
        <taxon>Mucoromycetes</taxon>
        <taxon>Mucorales</taxon>
        <taxon>Mucorineae</taxon>
        <taxon>Rhizopodaceae</taxon>
        <taxon>Rhizopus</taxon>
    </lineage>
</organism>
<dbReference type="Gene3D" id="3.40.30.10">
    <property type="entry name" value="Glutaredoxin"/>
    <property type="match status" value="1"/>
</dbReference>
<accession>A0A367JWF5</accession>
<dbReference type="OrthoDB" id="10253744at2759"/>
<proteinExistence type="predicted"/>
<comment type="caution">
    <text evidence="1">The sequence shown here is derived from an EMBL/GenBank/DDBJ whole genome shotgun (WGS) entry which is preliminary data.</text>
</comment>
<evidence type="ECO:0000313" key="1">
    <source>
        <dbReference type="EMBL" id="RCH94235.1"/>
    </source>
</evidence>
<dbReference type="STRING" id="4846.A0A367JWF5"/>
<dbReference type="InterPro" id="IPR009737">
    <property type="entry name" value="Aim32/Apd1-like"/>
</dbReference>
<dbReference type="PANTHER" id="PTHR31902">
    <property type="entry name" value="ACTIN PATCHES DISTAL PROTEIN 1"/>
    <property type="match status" value="1"/>
</dbReference>
<keyword evidence="2" id="KW-1185">Reference proteome</keyword>
<evidence type="ECO:0008006" key="3">
    <source>
        <dbReference type="Google" id="ProtNLM"/>
    </source>
</evidence>
<dbReference type="SUPFAM" id="SSF52833">
    <property type="entry name" value="Thioredoxin-like"/>
    <property type="match status" value="1"/>
</dbReference>
<protein>
    <recommendedName>
        <fullName evidence="3">Altered inheritance of mitochondria protein 32</fullName>
    </recommendedName>
</protein>
<sequence length="288" mass="32650">MLRRVILHYKRLYSTVPFDNKPFRFTRFEPCCPDSAKTASNGYVPCRTHPIPDVLGRKIEIEDPMTGPNGSRHMVACIGPDALEWTRAKVEAHPGGIVQSISSYRNSWLRQNTTDQDDRAILTTVADRPASSAQTTDIIVFPEFKIYKNVRPDHLDNFHPVLDTIWKDASANLPIETKNQDITADTVILVCTHGRRDLRCGRIGPLIVEEFERVIQEKGLSKKVEVWGTSHFGGHKFAGNLIIHQRGLGGHMYGNVRQCHVADIVDRHIIHQKVIKEIWRGQVTPPQL</sequence>